<keyword evidence="9" id="KW-1185">Reference proteome</keyword>
<evidence type="ECO:0000256" key="2">
    <source>
        <dbReference type="ARBA" id="ARBA00006432"/>
    </source>
</evidence>
<dbReference type="GO" id="GO:0005777">
    <property type="term" value="C:peroxisome"/>
    <property type="evidence" value="ECO:0007669"/>
    <property type="project" value="UniProtKB-SubCell"/>
</dbReference>
<evidence type="ECO:0000256" key="3">
    <source>
        <dbReference type="ARBA" id="ARBA00022598"/>
    </source>
</evidence>
<dbReference type="EMBL" id="VCGU01000011">
    <property type="protein sequence ID" value="TRY67708.1"/>
    <property type="molecule type" value="Genomic_DNA"/>
</dbReference>
<evidence type="ECO:0000313" key="9">
    <source>
        <dbReference type="Proteomes" id="UP000318571"/>
    </source>
</evidence>
<name>A0A553NQJ4_TIGCA</name>
<dbReference type="InterPro" id="IPR045851">
    <property type="entry name" value="AMP-bd_C_sf"/>
</dbReference>
<evidence type="ECO:0000259" key="6">
    <source>
        <dbReference type="Pfam" id="PF00501"/>
    </source>
</evidence>
<sequence length="952" mass="105091">MNRRGSSSSGIGASGPPPLASSQQARYKGLLSTPGMVKFSAWKRETDIPRLYFHDFLLAKIKEKDPNKVWLKDVSLGRTETYAMNRRGSSSSGIGASGPPPLASSQQARYKGLLSTPGMVKFSAWKRETDIPRLYFHDFLLAKIKEKDPNKVWLKDVSLGRTETYGRVAGSVSKIASGLTKLGFGKRDVVCMCCSNYVEYWLLALAAWKCGGCVMPVNCEIDMDVLEEQLTEAKPKIVVCDDFNYEDILDVVDGNELIKHVIVIGSEGKAQGCIPVNDLFEDDEKTPPPRLDLSLDNDTVYLPFTSASSGYSAGIMHTHKSLMSWFYSPDGAANHYLDQMMGENIACGNWFFHLSGFYTVALAAIYGVSVFTLSEYSDTGFFDLIVDNKTQTANLYPWQIRLLSQSKSITKYDMSCLKSITTSGGVLSSTIRIELLERFPNVKYVREAYGLNECGLVTLTYPREKKNSVTTAKALETPNDHVMPVGLPNMYTQIKIISRQSNENVGGHDEQGEICIKSPQTFVGYLNEDNKHLLDAEGFFHTGDLGYYDSQGVIYYVEKIENLIHFWMYEVAPNILESRLLGSSNIVDAAVVGIPNKENGEVPRAFVVLRPGFEETEENLTNLIESRLQDHERIRGGLYFIQNIPRDENWKVMKDVLKNYEPLSMEELNKQTESEWNIPADDQSVTPSKVSSSLGKSPKTAKKVVKQLEKQPNGSFMASPEEECPSPRTKRSAKKISLEVPNDPQDIFGMRNRSRRGSMDCILEDKPSAGAVGGAWKGPQAASTTGTAGGKRRPSESRRVSGGAVRAGGSRRGSNADLPVTPLSGSAATDAAGNISYWMKVFVHPQTLEQVVMSHPAVDDCSVQAFHVDGIGDLPRAFVVLKTGYEATAEEILQFAHSRLAHTDHLRGGIVFAEKLPKDGSGKLMCNVDKLSQDAIAVDTQFIKQQPKVKVA</sequence>
<feature type="region of interest" description="Disordered" evidence="5">
    <location>
        <begin position="770"/>
        <end position="821"/>
    </location>
</feature>
<evidence type="ECO:0000259" key="7">
    <source>
        <dbReference type="Pfam" id="PF13193"/>
    </source>
</evidence>
<dbReference type="Pfam" id="PF00501">
    <property type="entry name" value="AMP-binding"/>
    <property type="match status" value="1"/>
</dbReference>
<comment type="caution">
    <text evidence="8">The sequence shown here is derived from an EMBL/GenBank/DDBJ whole genome shotgun (WGS) entry which is preliminary data.</text>
</comment>
<dbReference type="InterPro" id="IPR000873">
    <property type="entry name" value="AMP-dep_synth/lig_dom"/>
</dbReference>
<feature type="region of interest" description="Disordered" evidence="5">
    <location>
        <begin position="1"/>
        <end position="24"/>
    </location>
</feature>
<feature type="domain" description="AMP-dependent synthetase/ligase" evidence="6">
    <location>
        <begin position="146"/>
        <end position="526"/>
    </location>
</feature>
<feature type="region of interest" description="Disordered" evidence="5">
    <location>
        <begin position="85"/>
        <end position="104"/>
    </location>
</feature>
<dbReference type="InterPro" id="IPR042099">
    <property type="entry name" value="ANL_N_sf"/>
</dbReference>
<dbReference type="InterPro" id="IPR025110">
    <property type="entry name" value="AMP-bd_C"/>
</dbReference>
<gene>
    <name evidence="8" type="ORF">TCAL_02290</name>
</gene>
<evidence type="ECO:0000256" key="5">
    <source>
        <dbReference type="SAM" id="MobiDB-lite"/>
    </source>
</evidence>
<comment type="subcellular location">
    <subcellularLocation>
        <location evidence="1">Peroxisome</location>
    </subcellularLocation>
</comment>
<evidence type="ECO:0000313" key="8">
    <source>
        <dbReference type="EMBL" id="TRY67708.1"/>
    </source>
</evidence>
<dbReference type="PANTHER" id="PTHR24096:SF149">
    <property type="entry name" value="AMP-BINDING DOMAIN-CONTAINING PROTEIN-RELATED"/>
    <property type="match status" value="1"/>
</dbReference>
<feature type="domain" description="AMP-binding enzyme C-terminal" evidence="7">
    <location>
        <begin position="576"/>
        <end position="649"/>
    </location>
</feature>
<feature type="region of interest" description="Disordered" evidence="5">
    <location>
        <begin position="675"/>
        <end position="752"/>
    </location>
</feature>
<reference evidence="8 9" key="1">
    <citation type="journal article" date="2018" name="Nat. Ecol. Evol.">
        <title>Genomic signatures of mitonuclear coevolution across populations of Tigriopus californicus.</title>
        <authorList>
            <person name="Barreto F.S."/>
            <person name="Watson E.T."/>
            <person name="Lima T.G."/>
            <person name="Willett C.S."/>
            <person name="Edmands S."/>
            <person name="Li W."/>
            <person name="Burton R.S."/>
        </authorList>
    </citation>
    <scope>NUCLEOTIDE SEQUENCE [LARGE SCALE GENOMIC DNA]</scope>
    <source>
        <strain evidence="8 9">San Diego</strain>
    </source>
</reference>
<comment type="similarity">
    <text evidence="2">Belongs to the ATP-dependent AMP-binding enzyme family.</text>
</comment>
<dbReference type="Gene3D" id="3.40.50.12780">
    <property type="entry name" value="N-terminal domain of ligase-like"/>
    <property type="match status" value="1"/>
</dbReference>
<proteinExistence type="inferred from homology"/>
<evidence type="ECO:0008006" key="10">
    <source>
        <dbReference type="Google" id="ProtNLM"/>
    </source>
</evidence>
<dbReference type="Gene3D" id="3.30.300.30">
    <property type="match status" value="2"/>
</dbReference>
<evidence type="ECO:0000256" key="4">
    <source>
        <dbReference type="ARBA" id="ARBA00023140"/>
    </source>
</evidence>
<keyword evidence="4" id="KW-0576">Peroxisome</keyword>
<feature type="compositionally biased region" description="Low complexity" evidence="5">
    <location>
        <begin position="1"/>
        <end position="11"/>
    </location>
</feature>
<dbReference type="STRING" id="6832.A0A553NQJ4"/>
<keyword evidence="3" id="KW-0436">Ligase</keyword>
<dbReference type="Proteomes" id="UP000318571">
    <property type="component" value="Chromosome 4"/>
</dbReference>
<evidence type="ECO:0000256" key="1">
    <source>
        <dbReference type="ARBA" id="ARBA00004275"/>
    </source>
</evidence>
<dbReference type="PANTHER" id="PTHR24096">
    <property type="entry name" value="LONG-CHAIN-FATTY-ACID--COA LIGASE"/>
    <property type="match status" value="1"/>
</dbReference>
<dbReference type="SUPFAM" id="SSF56801">
    <property type="entry name" value="Acetyl-CoA synthetase-like"/>
    <property type="match status" value="2"/>
</dbReference>
<dbReference type="GO" id="GO:0016405">
    <property type="term" value="F:CoA-ligase activity"/>
    <property type="evidence" value="ECO:0007669"/>
    <property type="project" value="TreeGrafter"/>
</dbReference>
<protein>
    <recommendedName>
        <fullName evidence="10">AMP-dependent synthetase/ligase domain-containing protein</fullName>
    </recommendedName>
</protein>
<organism evidence="8 9">
    <name type="scientific">Tigriopus californicus</name>
    <name type="common">Marine copepod</name>
    <dbReference type="NCBI Taxonomy" id="6832"/>
    <lineage>
        <taxon>Eukaryota</taxon>
        <taxon>Metazoa</taxon>
        <taxon>Ecdysozoa</taxon>
        <taxon>Arthropoda</taxon>
        <taxon>Crustacea</taxon>
        <taxon>Multicrustacea</taxon>
        <taxon>Hexanauplia</taxon>
        <taxon>Copepoda</taxon>
        <taxon>Harpacticoida</taxon>
        <taxon>Harpacticidae</taxon>
        <taxon>Tigriopus</taxon>
    </lineage>
</organism>
<feature type="compositionally biased region" description="Polar residues" evidence="5">
    <location>
        <begin position="683"/>
        <end position="695"/>
    </location>
</feature>
<dbReference type="AlphaFoldDB" id="A0A553NQJ4"/>
<feature type="domain" description="AMP-binding enzyme C-terminal" evidence="7">
    <location>
        <begin position="848"/>
        <end position="923"/>
    </location>
</feature>
<accession>A0A553NQJ4</accession>
<dbReference type="Pfam" id="PF13193">
    <property type="entry name" value="AMP-binding_C"/>
    <property type="match status" value="2"/>
</dbReference>